<dbReference type="Proteomes" id="UP000030661">
    <property type="component" value="Unassembled WGS sequence"/>
</dbReference>
<keyword evidence="2" id="KW-1133">Transmembrane helix</keyword>
<sequence>MNWLSFLIGMIVGGGIVYYFWRSKAQKTGKTERMLRQRLADAESETHDLTTQLDGLNRQEEKLAACQAELQKKTKDLQQVTEQLSTAEIQIRSLRDQLTVAETNVETQTKHLSTAEIQIRSLRDQLTVAETNAETQTKQLSTAEAQIQTLREQLVVARTQSEAASEEPLPIMEKEAGTAVQPDDLTKIEGVGPKVAQVLNESGILTFAQLAQTDVNRLRTILQDAGSRFRMIEPESWPEQAELAANGDWSALTKLQDELDGGKYRR</sequence>
<dbReference type="HOGENOM" id="CLU_1044516_0_0_0"/>
<dbReference type="EMBL" id="DF820477">
    <property type="protein sequence ID" value="GAK61140.1"/>
    <property type="molecule type" value="Genomic_DNA"/>
</dbReference>
<evidence type="ECO:0000313" key="4">
    <source>
        <dbReference type="Proteomes" id="UP000030661"/>
    </source>
</evidence>
<evidence type="ECO:0000256" key="1">
    <source>
        <dbReference type="SAM" id="Coils"/>
    </source>
</evidence>
<keyword evidence="2" id="KW-0812">Transmembrane</keyword>
<dbReference type="Pfam" id="PF14520">
    <property type="entry name" value="HHH_5"/>
    <property type="match status" value="1"/>
</dbReference>
<dbReference type="SUPFAM" id="SSF57997">
    <property type="entry name" value="Tropomyosin"/>
    <property type="match status" value="1"/>
</dbReference>
<proteinExistence type="predicted"/>
<keyword evidence="1" id="KW-0175">Coiled coil</keyword>
<evidence type="ECO:0000256" key="2">
    <source>
        <dbReference type="SAM" id="Phobius"/>
    </source>
</evidence>
<evidence type="ECO:0000313" key="3">
    <source>
        <dbReference type="EMBL" id="GAK61140.1"/>
    </source>
</evidence>
<reference evidence="3" key="1">
    <citation type="journal article" date="2015" name="PeerJ">
        <title>First genomic representation of candidate bacterial phylum KSB3 points to enhanced environmental sensing as a trigger of wastewater bulking.</title>
        <authorList>
            <person name="Sekiguchi Y."/>
            <person name="Ohashi A."/>
            <person name="Parks D.H."/>
            <person name="Yamauchi T."/>
            <person name="Tyson G.W."/>
            <person name="Hugenholtz P."/>
        </authorList>
    </citation>
    <scope>NUCLEOTIDE SEQUENCE [LARGE SCALE GENOMIC DNA]</scope>
</reference>
<gene>
    <name evidence="3" type="ORF">U27_01038</name>
</gene>
<dbReference type="eggNOG" id="COG3743">
    <property type="taxonomic scope" value="Bacteria"/>
</dbReference>
<accession>A0A081C985</accession>
<name>A0A081C985_VECG1</name>
<dbReference type="Gene3D" id="1.10.150.20">
    <property type="entry name" value="5' to 3' exonuclease, C-terminal subdomain"/>
    <property type="match status" value="1"/>
</dbReference>
<feature type="coiled-coil region" evidence="1">
    <location>
        <begin position="39"/>
        <end position="167"/>
    </location>
</feature>
<dbReference type="STRING" id="1499967.U27_01038"/>
<keyword evidence="4" id="KW-1185">Reference proteome</keyword>
<protein>
    <submittedName>
        <fullName evidence="3">Uncharacterized protein</fullName>
    </submittedName>
</protein>
<keyword evidence="2" id="KW-0472">Membrane</keyword>
<organism evidence="3">
    <name type="scientific">Vecturithrix granuli</name>
    <dbReference type="NCBI Taxonomy" id="1499967"/>
    <lineage>
        <taxon>Bacteria</taxon>
        <taxon>Candidatus Moduliflexota</taxon>
        <taxon>Candidatus Vecturitrichia</taxon>
        <taxon>Candidatus Vecturitrichales</taxon>
        <taxon>Candidatus Vecturitrichaceae</taxon>
        <taxon>Candidatus Vecturithrix</taxon>
    </lineage>
</organism>
<dbReference type="Gene3D" id="1.20.5.170">
    <property type="match status" value="1"/>
</dbReference>
<feature type="transmembrane region" description="Helical" evidence="2">
    <location>
        <begin position="6"/>
        <end position="21"/>
    </location>
</feature>
<dbReference type="AlphaFoldDB" id="A0A081C985"/>